<comment type="caution">
    <text evidence="1">The sequence shown here is derived from an EMBL/GenBank/DDBJ whole genome shotgun (WGS) entry which is preliminary data.</text>
</comment>
<evidence type="ECO:0000313" key="1">
    <source>
        <dbReference type="EMBL" id="EQD75475.1"/>
    </source>
</evidence>
<proteinExistence type="predicted"/>
<name>T1CZ71_9ZZZZ</name>
<reference evidence="1" key="2">
    <citation type="journal article" date="2014" name="ISME J.">
        <title>Microbial stratification in low pH oxic and suboxic macroscopic growths along an acid mine drainage.</title>
        <authorList>
            <person name="Mendez-Garcia C."/>
            <person name="Mesa V."/>
            <person name="Sprenger R.R."/>
            <person name="Richter M."/>
            <person name="Diez M.S."/>
            <person name="Solano J."/>
            <person name="Bargiela R."/>
            <person name="Golyshina O.V."/>
            <person name="Manteca A."/>
            <person name="Ramos J.L."/>
            <person name="Gallego J.R."/>
            <person name="Llorente I."/>
            <person name="Martins Dos Santos V.A."/>
            <person name="Jensen O.N."/>
            <person name="Pelaez A.I."/>
            <person name="Sanchez J."/>
            <person name="Ferrer M."/>
        </authorList>
    </citation>
    <scope>NUCLEOTIDE SEQUENCE</scope>
</reference>
<protein>
    <submittedName>
        <fullName evidence="1">Phosphoglycerate mutase family protein</fullName>
    </submittedName>
</protein>
<sequence length="122" mass="13723">MFNVQTTFDPRLRERDMGPLEGLTLTEISEIVGRRITISKFVGEDFPEKVESLSSLKARINSFICDLKKMDFEQCLIVGHGGSLAILISQIVGMPHNEIKFGNCEIKKIIMSGNDCVLKEFD</sequence>
<accession>T1CZ71</accession>
<organism evidence="1">
    <name type="scientific">mine drainage metagenome</name>
    <dbReference type="NCBI Taxonomy" id="410659"/>
    <lineage>
        <taxon>unclassified sequences</taxon>
        <taxon>metagenomes</taxon>
        <taxon>ecological metagenomes</taxon>
    </lineage>
</organism>
<dbReference type="AlphaFoldDB" id="T1CZ71"/>
<dbReference type="InterPro" id="IPR029033">
    <property type="entry name" value="His_PPase_superfam"/>
</dbReference>
<dbReference type="Gene3D" id="3.40.50.1240">
    <property type="entry name" value="Phosphoglycerate mutase-like"/>
    <property type="match status" value="1"/>
</dbReference>
<dbReference type="SUPFAM" id="SSF53254">
    <property type="entry name" value="Phosphoglycerate mutase-like"/>
    <property type="match status" value="1"/>
</dbReference>
<reference evidence="1" key="1">
    <citation type="submission" date="2013-08" db="EMBL/GenBank/DDBJ databases">
        <authorList>
            <person name="Mendez C."/>
            <person name="Richter M."/>
            <person name="Ferrer M."/>
            <person name="Sanchez J."/>
        </authorList>
    </citation>
    <scope>NUCLEOTIDE SEQUENCE</scope>
</reference>
<dbReference type="EMBL" id="AUZX01002887">
    <property type="protein sequence ID" value="EQD75475.1"/>
    <property type="molecule type" value="Genomic_DNA"/>
</dbReference>
<dbReference type="InterPro" id="IPR013078">
    <property type="entry name" value="His_Pase_superF_clade-1"/>
</dbReference>
<gene>
    <name evidence="1" type="ORF">B1A_03953</name>
</gene>
<dbReference type="Pfam" id="PF00300">
    <property type="entry name" value="His_Phos_1"/>
    <property type="match status" value="1"/>
</dbReference>